<dbReference type="Pfam" id="PF13356">
    <property type="entry name" value="Arm-DNA-bind_3"/>
    <property type="match status" value="1"/>
</dbReference>
<dbReference type="Proteomes" id="UP001596492">
    <property type="component" value="Unassembled WGS sequence"/>
</dbReference>
<dbReference type="Pfam" id="PF22022">
    <property type="entry name" value="Phage_int_M"/>
    <property type="match status" value="1"/>
</dbReference>
<keyword evidence="4" id="KW-0233">DNA recombination</keyword>
<dbReference type="Gene3D" id="3.30.160.390">
    <property type="entry name" value="Integrase, DNA-binding domain"/>
    <property type="match status" value="1"/>
</dbReference>
<dbReference type="Gene3D" id="1.10.443.10">
    <property type="entry name" value="Intergrase catalytic core"/>
    <property type="match status" value="1"/>
</dbReference>
<dbReference type="InterPro" id="IPR010998">
    <property type="entry name" value="Integrase_recombinase_N"/>
</dbReference>
<name>A0ABW2IHH6_9PROT</name>
<sequence>MSLSDFKIRSFKPEQRVFRHSDGGGLYIEVKPSGSKLWKMAYRFHGKQRTLSFGAYPYTSLAIARSKRDEAKTLIANGVDPQEKSKQEKAEQAALHEHTFRNIAAELLNKNIKEGKSEATIKKKKWLIDMLNKDFGDVPITQLKPIQILTTLRKSEAKEHYETAKRLRMVVGEVCCYAIATARLEMDPTYGLKGALITAKVIHRAAIIDKQEFAGLVNSVWQYEGGGPIVQAGLKLMVLLYPRPGELRLSHWTEFDFEKAIWSIPADRMKMRRPHVKPLSKPVLSILQEIKEFTGGDGHVLQSLYARGRPISENTMNQALRRMGYSKDEMTAHGFRSSASSILNESGLWNPDAIEAELAHADTNKVRSAYHRAQYWDERVKMANSWTDEVIGMLN</sequence>
<dbReference type="InterPro" id="IPR013762">
    <property type="entry name" value="Integrase-like_cat_sf"/>
</dbReference>
<accession>A0ABW2IHH6</accession>
<proteinExistence type="inferred from homology"/>
<evidence type="ECO:0000256" key="3">
    <source>
        <dbReference type="ARBA" id="ARBA00023125"/>
    </source>
</evidence>
<comment type="similarity">
    <text evidence="1">Belongs to the 'phage' integrase family.</text>
</comment>
<dbReference type="EMBL" id="JBHTBR010000002">
    <property type="protein sequence ID" value="MFC7290396.1"/>
    <property type="molecule type" value="Genomic_DNA"/>
</dbReference>
<dbReference type="Pfam" id="PF00589">
    <property type="entry name" value="Phage_integrase"/>
    <property type="match status" value="1"/>
</dbReference>
<comment type="caution">
    <text evidence="6">The sequence shown here is derived from an EMBL/GenBank/DDBJ whole genome shotgun (WGS) entry which is preliminary data.</text>
</comment>
<dbReference type="InterPro" id="IPR025166">
    <property type="entry name" value="Integrase_DNA_bind_dom"/>
</dbReference>
<dbReference type="InterPro" id="IPR053876">
    <property type="entry name" value="Phage_int_M"/>
</dbReference>
<dbReference type="SUPFAM" id="SSF56349">
    <property type="entry name" value="DNA breaking-rejoining enzymes"/>
    <property type="match status" value="1"/>
</dbReference>
<evidence type="ECO:0000256" key="2">
    <source>
        <dbReference type="ARBA" id="ARBA00022908"/>
    </source>
</evidence>
<evidence type="ECO:0000313" key="6">
    <source>
        <dbReference type="EMBL" id="MFC7290396.1"/>
    </source>
</evidence>
<dbReference type="InterPro" id="IPR011010">
    <property type="entry name" value="DNA_brk_join_enz"/>
</dbReference>
<evidence type="ECO:0000313" key="7">
    <source>
        <dbReference type="Proteomes" id="UP001596492"/>
    </source>
</evidence>
<evidence type="ECO:0000259" key="5">
    <source>
        <dbReference type="PROSITE" id="PS51898"/>
    </source>
</evidence>
<evidence type="ECO:0000256" key="4">
    <source>
        <dbReference type="ARBA" id="ARBA00023172"/>
    </source>
</evidence>
<evidence type="ECO:0000256" key="1">
    <source>
        <dbReference type="ARBA" id="ARBA00008857"/>
    </source>
</evidence>
<dbReference type="CDD" id="cd00801">
    <property type="entry name" value="INT_P4_C"/>
    <property type="match status" value="1"/>
</dbReference>
<dbReference type="InterPro" id="IPR038488">
    <property type="entry name" value="Integrase_DNA-bd_sf"/>
</dbReference>
<organism evidence="6 7">
    <name type="scientific">Hirschia litorea</name>
    <dbReference type="NCBI Taxonomy" id="1199156"/>
    <lineage>
        <taxon>Bacteria</taxon>
        <taxon>Pseudomonadati</taxon>
        <taxon>Pseudomonadota</taxon>
        <taxon>Alphaproteobacteria</taxon>
        <taxon>Hyphomonadales</taxon>
        <taxon>Hyphomonadaceae</taxon>
        <taxon>Hirschia</taxon>
    </lineage>
</organism>
<keyword evidence="7" id="KW-1185">Reference proteome</keyword>
<dbReference type="PANTHER" id="PTHR30629">
    <property type="entry name" value="PROPHAGE INTEGRASE"/>
    <property type="match status" value="1"/>
</dbReference>
<keyword evidence="2" id="KW-0229">DNA integration</keyword>
<reference evidence="7" key="1">
    <citation type="journal article" date="2019" name="Int. J. Syst. Evol. Microbiol.">
        <title>The Global Catalogue of Microorganisms (GCM) 10K type strain sequencing project: providing services to taxonomists for standard genome sequencing and annotation.</title>
        <authorList>
            <consortium name="The Broad Institute Genomics Platform"/>
            <consortium name="The Broad Institute Genome Sequencing Center for Infectious Disease"/>
            <person name="Wu L."/>
            <person name="Ma J."/>
        </authorList>
    </citation>
    <scope>NUCLEOTIDE SEQUENCE [LARGE SCALE GENOMIC DNA]</scope>
    <source>
        <strain evidence="7">CCUG 51308</strain>
    </source>
</reference>
<protein>
    <submittedName>
        <fullName evidence="6">Tyrosine-type recombinase/integrase</fullName>
    </submittedName>
</protein>
<dbReference type="Gene3D" id="1.10.150.130">
    <property type="match status" value="1"/>
</dbReference>
<gene>
    <name evidence="6" type="ORF">ACFQS8_02110</name>
</gene>
<dbReference type="InterPro" id="IPR050808">
    <property type="entry name" value="Phage_Integrase"/>
</dbReference>
<keyword evidence="3" id="KW-0238">DNA-binding</keyword>
<dbReference type="PROSITE" id="PS51898">
    <property type="entry name" value="TYR_RECOMBINASE"/>
    <property type="match status" value="1"/>
</dbReference>
<feature type="domain" description="Tyr recombinase" evidence="5">
    <location>
        <begin position="203"/>
        <end position="384"/>
    </location>
</feature>
<dbReference type="PANTHER" id="PTHR30629:SF2">
    <property type="entry name" value="PROPHAGE INTEGRASE INTS-RELATED"/>
    <property type="match status" value="1"/>
</dbReference>
<dbReference type="RefSeq" id="WP_382165252.1">
    <property type="nucleotide sequence ID" value="NZ_JBHTBR010000002.1"/>
</dbReference>
<dbReference type="InterPro" id="IPR002104">
    <property type="entry name" value="Integrase_catalytic"/>
</dbReference>